<dbReference type="GO" id="GO:0016491">
    <property type="term" value="F:oxidoreductase activity"/>
    <property type="evidence" value="ECO:0007669"/>
    <property type="project" value="InterPro"/>
</dbReference>
<dbReference type="InterPro" id="IPR036249">
    <property type="entry name" value="Thioredoxin-like_sf"/>
</dbReference>
<keyword evidence="1" id="KW-0472">Membrane</keyword>
<feature type="domain" description="Thioredoxin" evidence="2">
    <location>
        <begin position="49"/>
        <end position="186"/>
    </location>
</feature>
<organism evidence="3 4">
    <name type="scientific">Bizionia paragorgiae</name>
    <dbReference type="NCBI Taxonomy" id="283786"/>
    <lineage>
        <taxon>Bacteria</taxon>
        <taxon>Pseudomonadati</taxon>
        <taxon>Bacteroidota</taxon>
        <taxon>Flavobacteriia</taxon>
        <taxon>Flavobacteriales</taxon>
        <taxon>Flavobacteriaceae</taxon>
        <taxon>Bizionia</taxon>
    </lineage>
</organism>
<dbReference type="InterPro" id="IPR013740">
    <property type="entry name" value="Redoxin"/>
</dbReference>
<proteinExistence type="predicted"/>
<dbReference type="GO" id="GO:0016853">
    <property type="term" value="F:isomerase activity"/>
    <property type="evidence" value="ECO:0007669"/>
    <property type="project" value="UniProtKB-KW"/>
</dbReference>
<feature type="transmembrane region" description="Helical" evidence="1">
    <location>
        <begin position="6"/>
        <end position="23"/>
    </location>
</feature>
<dbReference type="STRING" id="283786.SAMN04487990_1018"/>
<evidence type="ECO:0000259" key="2">
    <source>
        <dbReference type="PROSITE" id="PS51352"/>
    </source>
</evidence>
<sequence length="187" mass="21015">MKKELFSIKNIVYLVIIIALIVPQSRKQIQLVLNKGIALIGPSIKSANNSEPLSSYNWSLQGLDGEAFDFKTTKNKVVFVNLWATWCPPCIAEMPSIQALYDDYKDKIEFVLVSNEEPAVISKFLKNKAYSFPVYSALSKSPKSFDVRSIPQSYLIDKHGKIVIDESGAANWNSTKVREKIDELLGL</sequence>
<protein>
    <submittedName>
        <fullName evidence="3">Thiol-disulfide isomerase or thioredoxin</fullName>
    </submittedName>
</protein>
<dbReference type="EMBL" id="FNQK01000001">
    <property type="protein sequence ID" value="SDZ72558.1"/>
    <property type="molecule type" value="Genomic_DNA"/>
</dbReference>
<dbReference type="SUPFAM" id="SSF52833">
    <property type="entry name" value="Thioredoxin-like"/>
    <property type="match status" value="1"/>
</dbReference>
<dbReference type="PANTHER" id="PTHR42852">
    <property type="entry name" value="THIOL:DISULFIDE INTERCHANGE PROTEIN DSBE"/>
    <property type="match status" value="1"/>
</dbReference>
<keyword evidence="1" id="KW-1133">Transmembrane helix</keyword>
<dbReference type="Proteomes" id="UP000198846">
    <property type="component" value="Unassembled WGS sequence"/>
</dbReference>
<dbReference type="Pfam" id="PF08534">
    <property type="entry name" value="Redoxin"/>
    <property type="match status" value="1"/>
</dbReference>
<name>A0A1H3VEG6_BIZPA</name>
<dbReference type="AlphaFoldDB" id="A0A1H3VEG6"/>
<keyword evidence="3" id="KW-0413">Isomerase</keyword>
<gene>
    <name evidence="3" type="ORF">SAMN04487990_1018</name>
</gene>
<dbReference type="InterPro" id="IPR050553">
    <property type="entry name" value="Thioredoxin_ResA/DsbE_sf"/>
</dbReference>
<dbReference type="PANTHER" id="PTHR42852:SF17">
    <property type="entry name" value="THIOREDOXIN-LIKE PROTEIN HI_1115"/>
    <property type="match status" value="1"/>
</dbReference>
<evidence type="ECO:0000313" key="3">
    <source>
        <dbReference type="EMBL" id="SDZ72558.1"/>
    </source>
</evidence>
<reference evidence="3 4" key="1">
    <citation type="submission" date="2016-10" db="EMBL/GenBank/DDBJ databases">
        <authorList>
            <person name="de Groot N.N."/>
        </authorList>
    </citation>
    <scope>NUCLEOTIDE SEQUENCE [LARGE SCALE GENOMIC DNA]</scope>
    <source>
        <strain evidence="3 4">DSM 23842</strain>
    </source>
</reference>
<dbReference type="Gene3D" id="3.40.30.10">
    <property type="entry name" value="Glutaredoxin"/>
    <property type="match status" value="1"/>
</dbReference>
<keyword evidence="4" id="KW-1185">Reference proteome</keyword>
<dbReference type="CDD" id="cd02966">
    <property type="entry name" value="TlpA_like_family"/>
    <property type="match status" value="1"/>
</dbReference>
<dbReference type="OrthoDB" id="9815205at2"/>
<evidence type="ECO:0000256" key="1">
    <source>
        <dbReference type="SAM" id="Phobius"/>
    </source>
</evidence>
<dbReference type="RefSeq" id="WP_092130897.1">
    <property type="nucleotide sequence ID" value="NZ_FNQK01000001.1"/>
</dbReference>
<dbReference type="InterPro" id="IPR013766">
    <property type="entry name" value="Thioredoxin_domain"/>
</dbReference>
<keyword evidence="1" id="KW-0812">Transmembrane</keyword>
<accession>A0A1H3VEG6</accession>
<evidence type="ECO:0000313" key="4">
    <source>
        <dbReference type="Proteomes" id="UP000198846"/>
    </source>
</evidence>
<dbReference type="PROSITE" id="PS51352">
    <property type="entry name" value="THIOREDOXIN_2"/>
    <property type="match status" value="1"/>
</dbReference>